<sequence>MKKYYFLGGKHTKVGTVAFASGEIKLNHELISELEDKSIVPFDFVLRKAIEGRDQLIYSEDLSELSVLWQDYQANSLAWPMMSEKMKNIIQVNLKGNEELDWITCTVKANEECKTYYILRFNKMLDVLNIEKTLFINGTDNVLQPCFSLDKLKDYNVFTKPFSYNLWKITPAIYISEELKKEMQKALLTGITFEETRVE</sequence>
<name>A0ABP8G319_9BACT</name>
<reference evidence="3" key="1">
    <citation type="journal article" date="2019" name="Int. J. Syst. Evol. Microbiol.">
        <title>The Global Catalogue of Microorganisms (GCM) 10K type strain sequencing project: providing services to taxonomists for standard genome sequencing and annotation.</title>
        <authorList>
            <consortium name="The Broad Institute Genomics Platform"/>
            <consortium name="The Broad Institute Genome Sequencing Center for Infectious Disease"/>
            <person name="Wu L."/>
            <person name="Ma J."/>
        </authorList>
    </citation>
    <scope>NUCLEOTIDE SEQUENCE [LARGE SCALE GENOMIC DNA]</scope>
    <source>
        <strain evidence="3">JCM 17664</strain>
    </source>
</reference>
<protein>
    <recommendedName>
        <fullName evidence="1">Immunity MXAN-0049 protein domain-containing protein</fullName>
    </recommendedName>
</protein>
<evidence type="ECO:0000313" key="3">
    <source>
        <dbReference type="Proteomes" id="UP001501207"/>
    </source>
</evidence>
<dbReference type="Pfam" id="PF07791">
    <property type="entry name" value="Imm11"/>
    <property type="match status" value="1"/>
</dbReference>
<dbReference type="RefSeq" id="WP_344980433.1">
    <property type="nucleotide sequence ID" value="NZ_BAABFN010000008.1"/>
</dbReference>
<dbReference type="InterPro" id="IPR012433">
    <property type="entry name" value="Imm11"/>
</dbReference>
<comment type="caution">
    <text evidence="2">The sequence shown here is derived from an EMBL/GenBank/DDBJ whole genome shotgun (WGS) entry which is preliminary data.</text>
</comment>
<feature type="domain" description="Immunity MXAN-0049 protein" evidence="1">
    <location>
        <begin position="67"/>
        <end position="195"/>
    </location>
</feature>
<organism evidence="2 3">
    <name type="scientific">Compostibacter hankyongensis</name>
    <dbReference type="NCBI Taxonomy" id="1007089"/>
    <lineage>
        <taxon>Bacteria</taxon>
        <taxon>Pseudomonadati</taxon>
        <taxon>Bacteroidota</taxon>
        <taxon>Chitinophagia</taxon>
        <taxon>Chitinophagales</taxon>
        <taxon>Chitinophagaceae</taxon>
        <taxon>Compostibacter</taxon>
    </lineage>
</organism>
<evidence type="ECO:0000313" key="2">
    <source>
        <dbReference type="EMBL" id="GAA4316377.1"/>
    </source>
</evidence>
<gene>
    <name evidence="2" type="ORF">GCM10023143_28240</name>
</gene>
<keyword evidence="3" id="KW-1185">Reference proteome</keyword>
<dbReference type="Proteomes" id="UP001501207">
    <property type="component" value="Unassembled WGS sequence"/>
</dbReference>
<dbReference type="EMBL" id="BAABFN010000008">
    <property type="protein sequence ID" value="GAA4316377.1"/>
    <property type="molecule type" value="Genomic_DNA"/>
</dbReference>
<proteinExistence type="predicted"/>
<evidence type="ECO:0000259" key="1">
    <source>
        <dbReference type="Pfam" id="PF07791"/>
    </source>
</evidence>
<accession>A0ABP8G319</accession>